<evidence type="ECO:0000313" key="2">
    <source>
        <dbReference type="EMBL" id="GFR13758.1"/>
    </source>
</evidence>
<reference evidence="2" key="1">
    <citation type="submission" date="2020-07" db="EMBL/GenBank/DDBJ databases">
        <title>Multicomponent nature underlies the extraordinary mechanical properties of spider dragline silk.</title>
        <authorList>
            <person name="Kono N."/>
            <person name="Nakamura H."/>
            <person name="Mori M."/>
            <person name="Yoshida Y."/>
            <person name="Ohtoshi R."/>
            <person name="Malay A.D."/>
            <person name="Moran D.A.P."/>
            <person name="Tomita M."/>
            <person name="Numata K."/>
            <person name="Arakawa K."/>
        </authorList>
    </citation>
    <scope>NUCLEOTIDE SEQUENCE</scope>
</reference>
<gene>
    <name evidence="2" type="ORF">TNCT_341741</name>
</gene>
<protein>
    <recommendedName>
        <fullName evidence="4">Secreted protein</fullName>
    </recommendedName>
</protein>
<sequence>MYFWVFEVLFILFRYFQGQNPLADRGAIIPSTKGRIGKRCSHDNRRTRWHDARASHVLEVFLPRDVFMIPPGRDYSNGREPEVDTFPRSGVRAGFTRVCPSICHQSG</sequence>
<feature type="signal peptide" evidence="1">
    <location>
        <begin position="1"/>
        <end position="18"/>
    </location>
</feature>
<evidence type="ECO:0000313" key="3">
    <source>
        <dbReference type="Proteomes" id="UP000887116"/>
    </source>
</evidence>
<name>A0A8X6H032_TRICU</name>
<evidence type="ECO:0000256" key="1">
    <source>
        <dbReference type="SAM" id="SignalP"/>
    </source>
</evidence>
<dbReference type="OrthoDB" id="10282437at2759"/>
<organism evidence="2 3">
    <name type="scientific">Trichonephila clavata</name>
    <name type="common">Joro spider</name>
    <name type="synonym">Nephila clavata</name>
    <dbReference type="NCBI Taxonomy" id="2740835"/>
    <lineage>
        <taxon>Eukaryota</taxon>
        <taxon>Metazoa</taxon>
        <taxon>Ecdysozoa</taxon>
        <taxon>Arthropoda</taxon>
        <taxon>Chelicerata</taxon>
        <taxon>Arachnida</taxon>
        <taxon>Araneae</taxon>
        <taxon>Araneomorphae</taxon>
        <taxon>Entelegynae</taxon>
        <taxon>Araneoidea</taxon>
        <taxon>Nephilidae</taxon>
        <taxon>Trichonephila</taxon>
    </lineage>
</organism>
<evidence type="ECO:0008006" key="4">
    <source>
        <dbReference type="Google" id="ProtNLM"/>
    </source>
</evidence>
<proteinExistence type="predicted"/>
<keyword evidence="1" id="KW-0732">Signal</keyword>
<dbReference type="AlphaFoldDB" id="A0A8X6H032"/>
<feature type="chain" id="PRO_5036479965" description="Secreted protein" evidence="1">
    <location>
        <begin position="19"/>
        <end position="107"/>
    </location>
</feature>
<keyword evidence="3" id="KW-1185">Reference proteome</keyword>
<dbReference type="EMBL" id="BMAO01017165">
    <property type="protein sequence ID" value="GFR13758.1"/>
    <property type="molecule type" value="Genomic_DNA"/>
</dbReference>
<accession>A0A8X6H032</accession>
<comment type="caution">
    <text evidence="2">The sequence shown here is derived from an EMBL/GenBank/DDBJ whole genome shotgun (WGS) entry which is preliminary data.</text>
</comment>
<dbReference type="Proteomes" id="UP000887116">
    <property type="component" value="Unassembled WGS sequence"/>
</dbReference>